<dbReference type="AlphaFoldDB" id="A0AAV2LWQ7"/>
<keyword evidence="3" id="KW-1185">Reference proteome</keyword>
<evidence type="ECO:0000313" key="2">
    <source>
        <dbReference type="EMBL" id="CAL1605508.1"/>
    </source>
</evidence>
<reference evidence="2 3" key="1">
    <citation type="submission" date="2024-04" db="EMBL/GenBank/DDBJ databases">
        <authorList>
            <person name="Waldvogel A.-M."/>
            <person name="Schoenle A."/>
        </authorList>
    </citation>
    <scope>NUCLEOTIDE SEQUENCE [LARGE SCALE GENOMIC DNA]</scope>
</reference>
<dbReference type="EMBL" id="OZ035827">
    <property type="protein sequence ID" value="CAL1605508.1"/>
    <property type="molecule type" value="Genomic_DNA"/>
</dbReference>
<protein>
    <submittedName>
        <fullName evidence="2">Uncharacterized protein</fullName>
    </submittedName>
</protein>
<organism evidence="2 3">
    <name type="scientific">Knipowitschia caucasica</name>
    <name type="common">Caucasian dwarf goby</name>
    <name type="synonym">Pomatoschistus caucasicus</name>
    <dbReference type="NCBI Taxonomy" id="637954"/>
    <lineage>
        <taxon>Eukaryota</taxon>
        <taxon>Metazoa</taxon>
        <taxon>Chordata</taxon>
        <taxon>Craniata</taxon>
        <taxon>Vertebrata</taxon>
        <taxon>Euteleostomi</taxon>
        <taxon>Actinopterygii</taxon>
        <taxon>Neopterygii</taxon>
        <taxon>Teleostei</taxon>
        <taxon>Neoteleostei</taxon>
        <taxon>Acanthomorphata</taxon>
        <taxon>Gobiaria</taxon>
        <taxon>Gobiiformes</taxon>
        <taxon>Gobioidei</taxon>
        <taxon>Gobiidae</taxon>
        <taxon>Gobiinae</taxon>
        <taxon>Knipowitschia</taxon>
    </lineage>
</organism>
<evidence type="ECO:0000313" key="3">
    <source>
        <dbReference type="Proteomes" id="UP001497482"/>
    </source>
</evidence>
<gene>
    <name evidence="2" type="ORF">KC01_LOCUS32878</name>
</gene>
<dbReference type="Proteomes" id="UP001497482">
    <property type="component" value="Chromosome 5"/>
</dbReference>
<sequence>MQRAAEEMEQILFWENELKAEADHEKELQREFLEIKADVAECKAKIQGLDFGQDNPNRDEQESEKALNQAGGVCGQAASRAQREGEGGPPHALVAPSQIKERRLTGPKELREWWARWSQAQKTQNKVIHRSELTIYLRSTKV</sequence>
<accession>A0AAV2LWQ7</accession>
<evidence type="ECO:0000256" key="1">
    <source>
        <dbReference type="SAM" id="MobiDB-lite"/>
    </source>
</evidence>
<feature type="compositionally biased region" description="Basic and acidic residues" evidence="1">
    <location>
        <begin position="56"/>
        <end position="65"/>
    </location>
</feature>
<feature type="region of interest" description="Disordered" evidence="1">
    <location>
        <begin position="49"/>
        <end position="98"/>
    </location>
</feature>
<name>A0AAV2LWQ7_KNICA</name>
<proteinExistence type="predicted"/>